<protein>
    <recommendedName>
        <fullName evidence="4">Glycosyltransferase RgtA/B/C/D-like domain-containing protein</fullName>
    </recommendedName>
</protein>
<feature type="transmembrane region" description="Helical" evidence="1">
    <location>
        <begin position="96"/>
        <end position="113"/>
    </location>
</feature>
<dbReference type="Proteomes" id="UP000546200">
    <property type="component" value="Unassembled WGS sequence"/>
</dbReference>
<evidence type="ECO:0008006" key="4">
    <source>
        <dbReference type="Google" id="ProtNLM"/>
    </source>
</evidence>
<dbReference type="AlphaFoldDB" id="A0A7W9BB20"/>
<accession>A0A7W9BB20</accession>
<feature type="transmembrane region" description="Helical" evidence="1">
    <location>
        <begin position="348"/>
        <end position="367"/>
    </location>
</feature>
<keyword evidence="1" id="KW-1133">Transmembrane helix</keyword>
<comment type="caution">
    <text evidence="2">The sequence shown here is derived from an EMBL/GenBank/DDBJ whole genome shotgun (WGS) entry which is preliminary data.</text>
</comment>
<name>A0A7W9BB20_9SPHN</name>
<feature type="transmembrane region" description="Helical" evidence="1">
    <location>
        <begin position="119"/>
        <end position="137"/>
    </location>
</feature>
<feature type="transmembrane region" description="Helical" evidence="1">
    <location>
        <begin position="323"/>
        <end position="341"/>
    </location>
</feature>
<sequence>MAGVLSPARLHFVASTNWLSADRVALAALTLVGLGLRIAGGNGGLWLDEAWSVLLAHQVGTPLGVLFGINHDNNHHLNSLWLLTVGMDAPPLAQRALAIVTGTLAIPLVASLARRAGTVPALVSAALFAVSPILVTLGSEARGYAPMTLALLAAAVIADQAIAGEPGVNRRHMAILAVLGLLSQLTMIFGLLALAGWVLLERWQRDGAAVALRLTVRLFAPAFAAVAITLALLALGAWASPLGFQFGSYEAFAWMAWLRAVVELTGFTIGWPLLTVTLPIAALVLLLCARQMGTAKIWFYRLAIAGFPIGLAVLHTANPGHARYYLLAGLALLLLLGEVIGKALTRPGLPRLLASAALSTIIIGSLYQDGILATNRRADPAAAVRALAARSPAGAAVMADRETGEAVLKVAAAQATFPLTVTDSCAARFAFLDRFGGEDMPGTLHRCGALFLPIAAARVRGLSGTHWTLYERHR</sequence>
<keyword evidence="3" id="KW-1185">Reference proteome</keyword>
<evidence type="ECO:0000256" key="1">
    <source>
        <dbReference type="SAM" id="Phobius"/>
    </source>
</evidence>
<feature type="transmembrane region" description="Helical" evidence="1">
    <location>
        <begin position="175"/>
        <end position="200"/>
    </location>
</feature>
<gene>
    <name evidence="2" type="ORF">FHS94_000757</name>
</gene>
<reference evidence="2 3" key="1">
    <citation type="submission" date="2020-08" db="EMBL/GenBank/DDBJ databases">
        <title>Genomic Encyclopedia of Type Strains, Phase IV (KMG-IV): sequencing the most valuable type-strain genomes for metagenomic binning, comparative biology and taxonomic classification.</title>
        <authorList>
            <person name="Goeker M."/>
        </authorList>
    </citation>
    <scope>NUCLEOTIDE SEQUENCE [LARGE SCALE GENOMIC DNA]</scope>
    <source>
        <strain evidence="2 3">DSM 100044</strain>
    </source>
</reference>
<organism evidence="2 3">
    <name type="scientific">Sphingomonas aerophila</name>
    <dbReference type="NCBI Taxonomy" id="1344948"/>
    <lineage>
        <taxon>Bacteria</taxon>
        <taxon>Pseudomonadati</taxon>
        <taxon>Pseudomonadota</taxon>
        <taxon>Alphaproteobacteria</taxon>
        <taxon>Sphingomonadales</taxon>
        <taxon>Sphingomonadaceae</taxon>
        <taxon>Sphingomonas</taxon>
    </lineage>
</organism>
<proteinExistence type="predicted"/>
<feature type="transmembrane region" description="Helical" evidence="1">
    <location>
        <begin position="221"/>
        <end position="244"/>
    </location>
</feature>
<feature type="transmembrane region" description="Helical" evidence="1">
    <location>
        <begin position="264"/>
        <end position="286"/>
    </location>
</feature>
<feature type="transmembrane region" description="Helical" evidence="1">
    <location>
        <begin position="298"/>
        <end position="317"/>
    </location>
</feature>
<evidence type="ECO:0000313" key="2">
    <source>
        <dbReference type="EMBL" id="MBB5713934.1"/>
    </source>
</evidence>
<keyword evidence="1" id="KW-0472">Membrane</keyword>
<dbReference type="EMBL" id="JACIJK010000002">
    <property type="protein sequence ID" value="MBB5713934.1"/>
    <property type="molecule type" value="Genomic_DNA"/>
</dbReference>
<evidence type="ECO:0000313" key="3">
    <source>
        <dbReference type="Proteomes" id="UP000546200"/>
    </source>
</evidence>
<keyword evidence="1" id="KW-0812">Transmembrane</keyword>